<dbReference type="SUPFAM" id="SSF48097">
    <property type="entry name" value="Regulator of G-protein signaling, RGS"/>
    <property type="match status" value="1"/>
</dbReference>
<evidence type="ECO:0000259" key="2">
    <source>
        <dbReference type="PROSITE" id="PS50132"/>
    </source>
</evidence>
<dbReference type="InterPro" id="IPR044926">
    <property type="entry name" value="RGS_subdomain_2"/>
</dbReference>
<dbReference type="AlphaFoldDB" id="A0A7S3V1Y3"/>
<sequence length="427" mass="48421">MANVSTEKVKESANMTEDSQVLTGTSASYPSPSTGKTRKISIFHVSKNLAKTESECSVESTEGSGTGKTRKISVFRVKKHVASKVGDTKLGRTALIKMAGSSGDDLINSLKSAVTKLDGREKAKELKKNTLKWVLKASMLWKHKDLSADTIKPVRTPAQLAAEILMQVHSKRKCASRDVDPIHEKLVTLTDKFNDVFAPLSQDKNVEKLCSIVSYYGSKRFLNHLLNDHQCEEESAQIAKALEKMLKSVPRMLDTEKDLLRYKYIYNIKGATFVMCLGGFPEITCNFQEFLNQRSIENENSKHKHSLRFLTAEREYARVENKSVRIERAKNIYRKYLRKQASHQIDISSDDVLITGTFTEENITTGRIDLFQPITQLLHKQLTTIFEDEYLQGPMYQQLCQKLEEEEKVLKKYYGNNISYNSVNNAG</sequence>
<organism evidence="3">
    <name type="scientific">Aplanochytrium stocchinoi</name>
    <dbReference type="NCBI Taxonomy" id="215587"/>
    <lineage>
        <taxon>Eukaryota</taxon>
        <taxon>Sar</taxon>
        <taxon>Stramenopiles</taxon>
        <taxon>Bigyra</taxon>
        <taxon>Labyrinthulomycetes</taxon>
        <taxon>Thraustochytrida</taxon>
        <taxon>Thraustochytriidae</taxon>
        <taxon>Aplanochytrium</taxon>
    </lineage>
</organism>
<accession>A0A7S3V1Y3</accession>
<dbReference type="InterPro" id="IPR036305">
    <property type="entry name" value="RGS_sf"/>
</dbReference>
<gene>
    <name evidence="3" type="ORF">ASTO00021_LOCUS16890</name>
</gene>
<proteinExistence type="predicted"/>
<dbReference type="InterPro" id="IPR016137">
    <property type="entry name" value="RGS"/>
</dbReference>
<dbReference type="Pfam" id="PF05527">
    <property type="entry name" value="TNFAIP8"/>
    <property type="match status" value="1"/>
</dbReference>
<feature type="compositionally biased region" description="Polar residues" evidence="1">
    <location>
        <begin position="13"/>
        <end position="35"/>
    </location>
</feature>
<dbReference type="Gene3D" id="1.20.1440.160">
    <property type="entry name" value="Tumor necrosis factor alpha-induced protein 8-like"/>
    <property type="match status" value="1"/>
</dbReference>
<dbReference type="PROSITE" id="PS50132">
    <property type="entry name" value="RGS"/>
    <property type="match status" value="1"/>
</dbReference>
<dbReference type="InterPro" id="IPR008477">
    <property type="entry name" value="TNFAIP8-like"/>
</dbReference>
<name>A0A7S3V1Y3_9STRA</name>
<dbReference type="InterPro" id="IPR038355">
    <property type="entry name" value="TNFAIP8_sf"/>
</dbReference>
<feature type="domain" description="RGS" evidence="2">
    <location>
        <begin position="287"/>
        <end position="400"/>
    </location>
</feature>
<dbReference type="Gene3D" id="1.10.167.10">
    <property type="entry name" value="Regulator of G-protein Signalling 4, domain 2"/>
    <property type="match status" value="1"/>
</dbReference>
<dbReference type="Pfam" id="PF00615">
    <property type="entry name" value="RGS"/>
    <property type="match status" value="1"/>
</dbReference>
<feature type="region of interest" description="Disordered" evidence="1">
    <location>
        <begin position="1"/>
        <end position="37"/>
    </location>
</feature>
<evidence type="ECO:0000313" key="3">
    <source>
        <dbReference type="EMBL" id="CAE0446900.1"/>
    </source>
</evidence>
<reference evidence="3" key="1">
    <citation type="submission" date="2021-01" db="EMBL/GenBank/DDBJ databases">
        <authorList>
            <person name="Corre E."/>
            <person name="Pelletier E."/>
            <person name="Niang G."/>
            <person name="Scheremetjew M."/>
            <person name="Finn R."/>
            <person name="Kale V."/>
            <person name="Holt S."/>
            <person name="Cochrane G."/>
            <person name="Meng A."/>
            <person name="Brown T."/>
            <person name="Cohen L."/>
        </authorList>
    </citation>
    <scope>NUCLEOTIDE SEQUENCE</scope>
    <source>
        <strain evidence="3">GSBS06</strain>
    </source>
</reference>
<dbReference type="EMBL" id="HBIN01022002">
    <property type="protein sequence ID" value="CAE0446900.1"/>
    <property type="molecule type" value="Transcribed_RNA"/>
</dbReference>
<evidence type="ECO:0000256" key="1">
    <source>
        <dbReference type="SAM" id="MobiDB-lite"/>
    </source>
</evidence>
<protein>
    <recommendedName>
        <fullName evidence="2">RGS domain-containing protein</fullName>
    </recommendedName>
</protein>